<feature type="transmembrane region" description="Helical" evidence="1">
    <location>
        <begin position="6"/>
        <end position="27"/>
    </location>
</feature>
<protein>
    <recommendedName>
        <fullName evidence="4">MtN3 and saliva related transmembrane protein</fullName>
    </recommendedName>
</protein>
<evidence type="ECO:0000313" key="3">
    <source>
        <dbReference type="Proteomes" id="UP000682843"/>
    </source>
</evidence>
<sequence>MVTLEGILPWIGSLAALMTSLSYVPQVRKALPRGSTEDLSLKTLIILTAGLGTWIVYGALKEDWVILAGNGVGAALSAIVLGCKVRDMRSTT</sequence>
<evidence type="ECO:0008006" key="4">
    <source>
        <dbReference type="Google" id="ProtNLM"/>
    </source>
</evidence>
<feature type="transmembrane region" description="Helical" evidence="1">
    <location>
        <begin position="64"/>
        <end position="83"/>
    </location>
</feature>
<dbReference type="InterPro" id="IPR004316">
    <property type="entry name" value="SWEET_rpt"/>
</dbReference>
<reference evidence="2 3" key="1">
    <citation type="submission" date="2019-02" db="EMBL/GenBank/DDBJ databases">
        <title>Emended description of the genus Rhodopseudomonas and description of Rhodopseudomonas albus sp. nov., a non-phototrophic, heavy-metal-tolerant bacterium isolated from garden soil.</title>
        <authorList>
            <person name="Bao Z."/>
            <person name="Cao W.W."/>
            <person name="Sato Y."/>
            <person name="Nishizawa T."/>
            <person name="Zhao J."/>
            <person name="Guo Y."/>
            <person name="Ohta H."/>
        </authorList>
    </citation>
    <scope>NUCLEOTIDE SEQUENCE [LARGE SCALE GENOMIC DNA]</scope>
    <source>
        <strain evidence="2 3">SK50-23</strain>
    </source>
</reference>
<keyword evidence="3" id="KW-1185">Reference proteome</keyword>
<dbReference type="EMBL" id="CP036498">
    <property type="protein sequence ID" value="QUS42077.1"/>
    <property type="molecule type" value="Genomic_DNA"/>
</dbReference>
<evidence type="ECO:0000256" key="1">
    <source>
        <dbReference type="SAM" id="Phobius"/>
    </source>
</evidence>
<dbReference type="Pfam" id="PF03083">
    <property type="entry name" value="MtN3_slv"/>
    <property type="match status" value="1"/>
</dbReference>
<keyword evidence="1" id="KW-0472">Membrane</keyword>
<name>A0ABX8AEW4_9BRAD</name>
<organism evidence="2 3">
    <name type="scientific">Tardiphaga alba</name>
    <dbReference type="NCBI Taxonomy" id="340268"/>
    <lineage>
        <taxon>Bacteria</taxon>
        <taxon>Pseudomonadati</taxon>
        <taxon>Pseudomonadota</taxon>
        <taxon>Alphaproteobacteria</taxon>
        <taxon>Hyphomicrobiales</taxon>
        <taxon>Nitrobacteraceae</taxon>
        <taxon>Tardiphaga</taxon>
    </lineage>
</organism>
<evidence type="ECO:0000313" key="2">
    <source>
        <dbReference type="EMBL" id="QUS42077.1"/>
    </source>
</evidence>
<accession>A0ABX8AEW4</accession>
<keyword evidence="1" id="KW-1133">Transmembrane helix</keyword>
<feature type="transmembrane region" description="Helical" evidence="1">
    <location>
        <begin position="39"/>
        <end position="58"/>
    </location>
</feature>
<proteinExistence type="predicted"/>
<keyword evidence="1" id="KW-0812">Transmembrane</keyword>
<gene>
    <name evidence="2" type="ORF">RPMA_27090</name>
</gene>
<dbReference type="Gene3D" id="1.20.1280.290">
    <property type="match status" value="1"/>
</dbReference>
<dbReference type="Proteomes" id="UP000682843">
    <property type="component" value="Chromosome"/>
</dbReference>